<organism evidence="4 5">
    <name type="scientific">Halosimplex aquaticum</name>
    <dbReference type="NCBI Taxonomy" id="3026162"/>
    <lineage>
        <taxon>Archaea</taxon>
        <taxon>Methanobacteriati</taxon>
        <taxon>Methanobacteriota</taxon>
        <taxon>Stenosarchaea group</taxon>
        <taxon>Halobacteria</taxon>
        <taxon>Halobacteriales</taxon>
        <taxon>Haloarculaceae</taxon>
        <taxon>Halosimplex</taxon>
    </lineage>
</organism>
<keyword evidence="2" id="KW-1133">Transmembrane helix</keyword>
<name>A0ABD5Y7L6_9EURY</name>
<keyword evidence="2" id="KW-0812">Transmembrane</keyword>
<keyword evidence="5" id="KW-1185">Reference proteome</keyword>
<feature type="compositionally biased region" description="Basic and acidic residues" evidence="1">
    <location>
        <begin position="279"/>
        <end position="292"/>
    </location>
</feature>
<evidence type="ECO:0000313" key="5">
    <source>
        <dbReference type="Proteomes" id="UP001596432"/>
    </source>
</evidence>
<dbReference type="Pfam" id="PF24003">
    <property type="entry name" value="DUF7319"/>
    <property type="match status" value="1"/>
</dbReference>
<feature type="compositionally biased region" description="Acidic residues" evidence="1">
    <location>
        <begin position="1"/>
        <end position="14"/>
    </location>
</feature>
<reference evidence="4 5" key="1">
    <citation type="journal article" date="2019" name="Int. J. Syst. Evol. Microbiol.">
        <title>The Global Catalogue of Microorganisms (GCM) 10K type strain sequencing project: providing services to taxonomists for standard genome sequencing and annotation.</title>
        <authorList>
            <consortium name="The Broad Institute Genomics Platform"/>
            <consortium name="The Broad Institute Genome Sequencing Center for Infectious Disease"/>
            <person name="Wu L."/>
            <person name="Ma J."/>
        </authorList>
    </citation>
    <scope>NUCLEOTIDE SEQUENCE [LARGE SCALE GENOMIC DNA]</scope>
    <source>
        <strain evidence="4 5">XZYJT29</strain>
    </source>
</reference>
<dbReference type="Proteomes" id="UP001596432">
    <property type="component" value="Unassembled WGS sequence"/>
</dbReference>
<accession>A0ABD5Y7L6</accession>
<dbReference type="GeneID" id="78822647"/>
<feature type="domain" description="DUF7319" evidence="3">
    <location>
        <begin position="65"/>
        <end position="276"/>
    </location>
</feature>
<evidence type="ECO:0000259" key="3">
    <source>
        <dbReference type="Pfam" id="PF24003"/>
    </source>
</evidence>
<gene>
    <name evidence="4" type="ORF">ACFQMA_21035</name>
</gene>
<feature type="region of interest" description="Disordered" evidence="1">
    <location>
        <begin position="266"/>
        <end position="306"/>
    </location>
</feature>
<keyword evidence="2" id="KW-0472">Membrane</keyword>
<dbReference type="EMBL" id="JBHTAS010000001">
    <property type="protein sequence ID" value="MFC7142311.1"/>
    <property type="molecule type" value="Genomic_DNA"/>
</dbReference>
<evidence type="ECO:0000256" key="1">
    <source>
        <dbReference type="SAM" id="MobiDB-lite"/>
    </source>
</evidence>
<feature type="transmembrane region" description="Helical" evidence="2">
    <location>
        <begin position="220"/>
        <end position="241"/>
    </location>
</feature>
<sequence>MSDAADDREVDGEETSNGASGDVASREVDASAAADGDSESIEALREQVEAEYDFQNFGPADMESMSADEWEAVFDPETWITGQELLDRVEADLKRRVADREVFARVERQDDRVLAYSDEGYATVYGDGSVEGHGTVLRDVKPTVALASMESYDVPEAPPEDLLPEPQEVPEGSGELGNTMLQVVAGFQVLAGILLIGGWLVISIGVIQPPGGGSVRSLNVVGMLLAGVVFLAIGLLLFGVVANARLSDKFRAEEYRNRLRAVELEPGERPDFLPDEGEATERAEGIPGERSEGLPGSESDGESDAS</sequence>
<dbReference type="AlphaFoldDB" id="A0ABD5Y7L6"/>
<dbReference type="RefSeq" id="WP_274323378.1">
    <property type="nucleotide sequence ID" value="NZ_CP118158.1"/>
</dbReference>
<feature type="region of interest" description="Disordered" evidence="1">
    <location>
        <begin position="1"/>
        <end position="42"/>
    </location>
</feature>
<proteinExistence type="predicted"/>
<evidence type="ECO:0000313" key="4">
    <source>
        <dbReference type="EMBL" id="MFC7142311.1"/>
    </source>
</evidence>
<dbReference type="InterPro" id="IPR055743">
    <property type="entry name" value="DUF7319"/>
</dbReference>
<comment type="caution">
    <text evidence="4">The sequence shown here is derived from an EMBL/GenBank/DDBJ whole genome shotgun (WGS) entry which is preliminary data.</text>
</comment>
<protein>
    <recommendedName>
        <fullName evidence="3">DUF7319 domain-containing protein</fullName>
    </recommendedName>
</protein>
<evidence type="ECO:0000256" key="2">
    <source>
        <dbReference type="SAM" id="Phobius"/>
    </source>
</evidence>
<feature type="transmembrane region" description="Helical" evidence="2">
    <location>
        <begin position="183"/>
        <end position="208"/>
    </location>
</feature>